<protein>
    <submittedName>
        <fullName evidence="1">Regulator of extracellular matrix RemA (YlzA/DUF370 family)</fullName>
    </submittedName>
</protein>
<dbReference type="Pfam" id="PF04025">
    <property type="entry name" value="RemA-like"/>
    <property type="match status" value="1"/>
</dbReference>
<comment type="caution">
    <text evidence="1">The sequence shown here is derived from an EMBL/GenBank/DDBJ whole genome shotgun (WGS) entry which is preliminary data.</text>
</comment>
<sequence>MFIHIGEDHVIQSRDVVAIIDSDLLTSSSIVDEMIMNQKKNNKVVETSYESAKSIVITTEYIYFSTLSVATLKKRSQLSSTLNKLEDFSEAFEE</sequence>
<organism evidence="1 2">
    <name type="scientific">Salirhabdus euzebyi</name>
    <dbReference type="NCBI Taxonomy" id="394506"/>
    <lineage>
        <taxon>Bacteria</taxon>
        <taxon>Bacillati</taxon>
        <taxon>Bacillota</taxon>
        <taxon>Bacilli</taxon>
        <taxon>Bacillales</taxon>
        <taxon>Bacillaceae</taxon>
        <taxon>Salirhabdus</taxon>
    </lineage>
</organism>
<dbReference type="EMBL" id="JACHGH010000009">
    <property type="protein sequence ID" value="MBB6454418.1"/>
    <property type="molecule type" value="Genomic_DNA"/>
</dbReference>
<keyword evidence="2" id="KW-1185">Reference proteome</keyword>
<accession>A0A841Q7P6</accession>
<dbReference type="AlphaFoldDB" id="A0A841Q7P6"/>
<evidence type="ECO:0000313" key="1">
    <source>
        <dbReference type="EMBL" id="MBB6454418.1"/>
    </source>
</evidence>
<gene>
    <name evidence="1" type="ORF">HNQ94_002900</name>
</gene>
<dbReference type="InterPro" id="IPR007169">
    <property type="entry name" value="RemA-like"/>
</dbReference>
<name>A0A841Q7P6_9BACI</name>
<evidence type="ECO:0000313" key="2">
    <source>
        <dbReference type="Proteomes" id="UP000581688"/>
    </source>
</evidence>
<dbReference type="RefSeq" id="WP_174497095.1">
    <property type="nucleotide sequence ID" value="NZ_CADDWK010000011.1"/>
</dbReference>
<proteinExistence type="predicted"/>
<reference evidence="1 2" key="1">
    <citation type="submission" date="2020-08" db="EMBL/GenBank/DDBJ databases">
        <title>Genomic Encyclopedia of Type Strains, Phase IV (KMG-IV): sequencing the most valuable type-strain genomes for metagenomic binning, comparative biology and taxonomic classification.</title>
        <authorList>
            <person name="Goeker M."/>
        </authorList>
    </citation>
    <scope>NUCLEOTIDE SEQUENCE [LARGE SCALE GENOMIC DNA]</scope>
    <source>
        <strain evidence="1 2">DSM 19612</strain>
    </source>
</reference>
<dbReference type="NCBIfam" id="NF046065">
    <property type="entry name" value="MtxRegRemB"/>
    <property type="match status" value="1"/>
</dbReference>
<dbReference type="Proteomes" id="UP000581688">
    <property type="component" value="Unassembled WGS sequence"/>
</dbReference>